<comment type="caution">
    <text evidence="18">The sequence shown here is derived from an EMBL/GenBank/DDBJ whole genome shotgun (WGS) entry which is preliminary data.</text>
</comment>
<dbReference type="GO" id="GO:0005886">
    <property type="term" value="C:plasma membrane"/>
    <property type="evidence" value="ECO:0007669"/>
    <property type="project" value="UniProtKB-SubCell"/>
</dbReference>
<evidence type="ECO:0000256" key="2">
    <source>
        <dbReference type="ARBA" id="ARBA00022448"/>
    </source>
</evidence>
<dbReference type="InterPro" id="IPR050860">
    <property type="entry name" value="FeoB_GTPase"/>
</dbReference>
<comment type="subcellular location">
    <subcellularLocation>
        <location evidence="16">Cell inner membrane</location>
        <topology evidence="16">Multi-pass membrane protein</topology>
    </subcellularLocation>
    <subcellularLocation>
        <location evidence="1">Cell membrane</location>
        <topology evidence="1">Multi-pass membrane protein</topology>
    </subcellularLocation>
</comment>
<dbReference type="Gene3D" id="1.10.287.1770">
    <property type="match status" value="1"/>
</dbReference>
<evidence type="ECO:0000313" key="18">
    <source>
        <dbReference type="EMBL" id="GAT63747.1"/>
    </source>
</evidence>
<evidence type="ECO:0000256" key="7">
    <source>
        <dbReference type="ARBA" id="ARBA00022989"/>
    </source>
</evidence>
<dbReference type="Pfam" id="PF07670">
    <property type="entry name" value="Gate"/>
    <property type="match status" value="2"/>
</dbReference>
<dbReference type="SUPFAM" id="SSF50037">
    <property type="entry name" value="C-terminal domain of transcriptional repressors"/>
    <property type="match status" value="1"/>
</dbReference>
<dbReference type="GO" id="GO:0005525">
    <property type="term" value="F:GTP binding"/>
    <property type="evidence" value="ECO:0007669"/>
    <property type="project" value="UniProtKB-KW"/>
</dbReference>
<feature type="transmembrane region" description="Helical" evidence="16">
    <location>
        <begin position="534"/>
        <end position="560"/>
    </location>
</feature>
<evidence type="ECO:0000256" key="16">
    <source>
        <dbReference type="RuleBase" id="RU362098"/>
    </source>
</evidence>
<dbReference type="NCBIfam" id="TIGR00437">
    <property type="entry name" value="feoB"/>
    <property type="match status" value="1"/>
</dbReference>
<dbReference type="InterPro" id="IPR041069">
    <property type="entry name" value="FeoB_Cyto"/>
</dbReference>
<proteinExistence type="inferred from homology"/>
<feature type="transmembrane region" description="Helical" evidence="16">
    <location>
        <begin position="400"/>
        <end position="420"/>
    </location>
</feature>
<evidence type="ECO:0000256" key="6">
    <source>
        <dbReference type="ARBA" id="ARBA00022741"/>
    </source>
</evidence>
<comment type="similarity">
    <text evidence="16">Belongs to the TRAFAC class TrmE-Era-EngA-EngB-Septin-like GTPase superfamily. FeoB GTPase (TC 9.A.8) family.</text>
</comment>
<dbReference type="InterPro" id="IPR005225">
    <property type="entry name" value="Small_GTP-bd"/>
</dbReference>
<dbReference type="InterPro" id="IPR030389">
    <property type="entry name" value="G_FEOB_dom"/>
</dbReference>
<comment type="caution">
    <text evidence="16">Lacks conserved residue(s) required for the propagation of feature annotation.</text>
</comment>
<keyword evidence="15" id="KW-0460">Magnesium</keyword>
<evidence type="ECO:0000256" key="4">
    <source>
        <dbReference type="ARBA" id="ARBA00022496"/>
    </source>
</evidence>
<evidence type="ECO:0000256" key="13">
    <source>
        <dbReference type="NCBIfam" id="TIGR00437"/>
    </source>
</evidence>
<feature type="transmembrane region" description="Helical" evidence="16">
    <location>
        <begin position="768"/>
        <end position="790"/>
    </location>
</feature>
<keyword evidence="5 16" id="KW-0812">Transmembrane</keyword>
<dbReference type="Gene3D" id="2.30.30.90">
    <property type="match status" value="1"/>
</dbReference>
<evidence type="ECO:0000256" key="5">
    <source>
        <dbReference type="ARBA" id="ARBA00022692"/>
    </source>
</evidence>
<keyword evidence="2 16" id="KW-0813">Transport</keyword>
<dbReference type="InterPro" id="IPR008988">
    <property type="entry name" value="Transcriptional_repressor_C"/>
</dbReference>
<evidence type="ECO:0000256" key="3">
    <source>
        <dbReference type="ARBA" id="ARBA00022475"/>
    </source>
</evidence>
<dbReference type="NCBIfam" id="TIGR00231">
    <property type="entry name" value="small_GTP"/>
    <property type="match status" value="1"/>
</dbReference>
<evidence type="ECO:0000256" key="8">
    <source>
        <dbReference type="ARBA" id="ARBA00023004"/>
    </source>
</evidence>
<dbReference type="PANTHER" id="PTHR43185">
    <property type="entry name" value="FERROUS IRON TRANSPORT PROTEIN B"/>
    <property type="match status" value="1"/>
</dbReference>
<sequence length="825" mass="92847">MTTTIKTTFLADLKTGEQGIITKVLGHGAFRKRITEMGFVKGKQVTVIKNAPLQDPVEYEIMGYKVSLRRSEARLVEIVAAEDENEPIGANFSGTLDSEEIIRSAREKSTTINVALVGNPNCGKTTLFNHASGSHERVGNYSGVTVDAKEATMKRDPYTFRIVDLPGTYSITEYSPEELYVRRHITEQMPDIVVNVVDASNLERNLFLTTQLIDMNVKVVIALNMYDELEKKGVAFDYRELGKMIGIPIVPTVASKGTGVDELFDKVIEVYEDREPDVRHIHINYGIEIENAIRQIQDEVWKSPEVTDKLSSRYVAIKLLETDRTMLSQLESCTNFDQIKSKAQSAIQLLEKEYGESSETIITDAKYGFIDGALKETYKEPKKDRRKSKRELDDLLTHKFWGFPIFFFFMWLMFQATFTLGGYPMEWIETGVSWLSDTVQNAMAEGPLRDLVVNGIIGGVGSVIVFLPNILILFFFISMMEDTGYMARASFIMDKLMHKIGLHGKSFIPLLMGFGCNVPAIMATRTLDNKKDRILTMLIIPFMSCSARLPVYLLLISAFFPGNKALMLFAIYIIGIVLAILMALVLKRFLFNKQEVPFVMELPPYRTPTMKNTSIHMWFKARQYLKKMSNVILLASIIIWALGYFPRDVKYSTNYDAKRQTIEANAGLTKAQKDASLKEVALQQQSEKQEKSYIGQLGHAIEPVISPLGYDWKMGVSLLTGLAAKEVVVSSMGVLYQADDESGTLKDKLIEQRHTSGPEIGQKVFTPLVAFGFMLFILIYFPCVAAVAAIKKEAGWKWAAFTIVYTTALAWLIACLTYQIGSLFV</sequence>
<feature type="binding site" evidence="14">
    <location>
        <begin position="164"/>
        <end position="167"/>
    </location>
    <ligand>
        <name>GTP</name>
        <dbReference type="ChEBI" id="CHEBI:37565"/>
        <label>1</label>
    </ligand>
</feature>
<evidence type="ECO:0000256" key="11">
    <source>
        <dbReference type="ARBA" id="ARBA00023136"/>
    </source>
</evidence>
<keyword evidence="6 14" id="KW-0547">Nucleotide-binding</keyword>
<evidence type="ECO:0000256" key="10">
    <source>
        <dbReference type="ARBA" id="ARBA00023134"/>
    </source>
</evidence>
<evidence type="ECO:0000256" key="12">
    <source>
        <dbReference type="ARBA" id="ARBA00031200"/>
    </source>
</evidence>
<feature type="transmembrane region" description="Helical" evidence="16">
    <location>
        <begin position="451"/>
        <end position="480"/>
    </location>
</feature>
<feature type="transmembrane region" description="Helical" evidence="16">
    <location>
        <begin position="802"/>
        <end position="821"/>
    </location>
</feature>
<dbReference type="GO" id="GO:0015093">
    <property type="term" value="F:ferrous iron transmembrane transporter activity"/>
    <property type="evidence" value="ECO:0007669"/>
    <property type="project" value="UniProtKB-UniRule"/>
</dbReference>
<dbReference type="AlphaFoldDB" id="A0A161LG36"/>
<feature type="transmembrane region" description="Helical" evidence="16">
    <location>
        <begin position="628"/>
        <end position="645"/>
    </location>
</feature>
<evidence type="ECO:0000256" key="15">
    <source>
        <dbReference type="PIRSR" id="PIRSR603373-2"/>
    </source>
</evidence>
<dbReference type="SMART" id="SM00899">
    <property type="entry name" value="FeoA"/>
    <property type="match status" value="1"/>
</dbReference>
<dbReference type="PANTHER" id="PTHR43185:SF1">
    <property type="entry name" value="FE(2+) TRANSPORTER FEOB"/>
    <property type="match status" value="1"/>
</dbReference>
<keyword evidence="19" id="KW-1185">Reference proteome</keyword>
<dbReference type="InterPro" id="IPR011642">
    <property type="entry name" value="Gate_dom"/>
</dbReference>
<keyword evidence="3" id="KW-1003">Cell membrane</keyword>
<dbReference type="GO" id="GO:0046914">
    <property type="term" value="F:transition metal ion binding"/>
    <property type="evidence" value="ECO:0007669"/>
    <property type="project" value="InterPro"/>
</dbReference>
<feature type="transmembrane region" description="Helical" evidence="16">
    <location>
        <begin position="566"/>
        <end position="586"/>
    </location>
</feature>
<dbReference type="CDD" id="cd01879">
    <property type="entry name" value="FeoB"/>
    <property type="match status" value="1"/>
</dbReference>
<feature type="binding site" evidence="15">
    <location>
        <position position="129"/>
    </location>
    <ligand>
        <name>Mg(2+)</name>
        <dbReference type="ChEBI" id="CHEBI:18420"/>
        <label>2</label>
    </ligand>
</feature>
<dbReference type="STRING" id="681398.PJIAN_4288"/>
<feature type="domain" description="FeoB-type G" evidence="17">
    <location>
        <begin position="111"/>
        <end position="273"/>
    </location>
</feature>
<feature type="binding site" evidence="14">
    <location>
        <begin position="224"/>
        <end position="227"/>
    </location>
    <ligand>
        <name>GTP</name>
        <dbReference type="ChEBI" id="CHEBI:37565"/>
        <label>1</label>
    </ligand>
</feature>
<dbReference type="SUPFAM" id="SSF52540">
    <property type="entry name" value="P-loop containing nucleoside triphosphate hydrolases"/>
    <property type="match status" value="1"/>
</dbReference>
<dbReference type="InterPro" id="IPR027417">
    <property type="entry name" value="P-loop_NTPase"/>
</dbReference>
<keyword evidence="11 16" id="KW-0472">Membrane</keyword>
<dbReference type="Pfam" id="PF17910">
    <property type="entry name" value="FeoB_Cyto"/>
    <property type="match status" value="1"/>
</dbReference>
<accession>A0A161LG36</accession>
<dbReference type="Pfam" id="PF02421">
    <property type="entry name" value="FeoB_N"/>
    <property type="match status" value="1"/>
</dbReference>
<evidence type="ECO:0000259" key="17">
    <source>
        <dbReference type="PROSITE" id="PS51711"/>
    </source>
</evidence>
<dbReference type="Proteomes" id="UP000076586">
    <property type="component" value="Unassembled WGS sequence"/>
</dbReference>
<dbReference type="RefSeq" id="WP_068705234.1">
    <property type="nucleotide sequence ID" value="NZ_BDCR01000004.1"/>
</dbReference>
<evidence type="ECO:0000256" key="1">
    <source>
        <dbReference type="ARBA" id="ARBA00004651"/>
    </source>
</evidence>
<comment type="function">
    <text evidence="16">Probable transporter of a GTP-driven Fe(2+) uptake system.</text>
</comment>
<name>A0A161LG36_9BACT</name>
<protein>
    <recommendedName>
        <fullName evidence="12 13">Ferrous iron transport protein B</fullName>
    </recommendedName>
</protein>
<dbReference type="EMBL" id="BDCR01000004">
    <property type="protein sequence ID" value="GAT63747.1"/>
    <property type="molecule type" value="Genomic_DNA"/>
</dbReference>
<feature type="binding site" evidence="15">
    <location>
        <position position="132"/>
    </location>
    <ligand>
        <name>Mg(2+)</name>
        <dbReference type="ChEBI" id="CHEBI:18420"/>
        <label>2</label>
    </ligand>
</feature>
<keyword evidence="15" id="KW-0479">Metal-binding</keyword>
<dbReference type="PROSITE" id="PS51711">
    <property type="entry name" value="G_FEOB"/>
    <property type="match status" value="1"/>
</dbReference>
<organism evidence="18 19">
    <name type="scientific">Paludibacter jiangxiensis</name>
    <dbReference type="NCBI Taxonomy" id="681398"/>
    <lineage>
        <taxon>Bacteria</taxon>
        <taxon>Pseudomonadati</taxon>
        <taxon>Bacteroidota</taxon>
        <taxon>Bacteroidia</taxon>
        <taxon>Bacteroidales</taxon>
        <taxon>Paludibacteraceae</taxon>
        <taxon>Paludibacter</taxon>
    </lineage>
</organism>
<dbReference type="InterPro" id="IPR007167">
    <property type="entry name" value="Fe-transptr_FeoA-like"/>
</dbReference>
<dbReference type="FunFam" id="1.10.287.1770:FF:000003">
    <property type="entry name" value="Ferrous iron transport protein B"/>
    <property type="match status" value="1"/>
</dbReference>
<dbReference type="OrthoDB" id="9809127at2"/>
<dbReference type="InterPro" id="IPR011640">
    <property type="entry name" value="Fe2_transport_prot_B_C"/>
</dbReference>
<dbReference type="Gene3D" id="3.40.50.300">
    <property type="entry name" value="P-loop containing nucleotide triphosphate hydrolases"/>
    <property type="match status" value="1"/>
</dbReference>
<keyword evidence="8 16" id="KW-0408">Iron</keyword>
<evidence type="ECO:0000313" key="19">
    <source>
        <dbReference type="Proteomes" id="UP000076586"/>
    </source>
</evidence>
<dbReference type="InterPro" id="IPR003373">
    <property type="entry name" value="Fe2_transport_prot-B"/>
</dbReference>
<dbReference type="Pfam" id="PF04023">
    <property type="entry name" value="FeoA"/>
    <property type="match status" value="1"/>
</dbReference>
<dbReference type="Pfam" id="PF07664">
    <property type="entry name" value="FeoB_C"/>
    <property type="match status" value="1"/>
</dbReference>
<reference evidence="19" key="2">
    <citation type="journal article" date="2017" name="Genome Announc.">
        <title>Draft genome sequence of Paludibacter jiangxiensis NM7(T), a propionate-producing fermentative bacterium.</title>
        <authorList>
            <person name="Qiu Y.-L."/>
            <person name="Tourlousse D.M."/>
            <person name="Matsuura N."/>
            <person name="Ohashi A."/>
            <person name="Sekiguchi Y."/>
        </authorList>
    </citation>
    <scope>NUCLEOTIDE SEQUENCE [LARGE SCALE GENOMIC DNA]</scope>
    <source>
        <strain evidence="19">NM7</strain>
    </source>
</reference>
<evidence type="ECO:0000256" key="14">
    <source>
        <dbReference type="PIRSR" id="PIRSR603373-1"/>
    </source>
</evidence>
<keyword evidence="4 16" id="KW-0410">Iron transport</keyword>
<evidence type="ECO:0000256" key="9">
    <source>
        <dbReference type="ARBA" id="ARBA00023065"/>
    </source>
</evidence>
<gene>
    <name evidence="18" type="ORF">PJIAN_4288</name>
</gene>
<dbReference type="InterPro" id="IPR038157">
    <property type="entry name" value="FeoA_core_dom"/>
</dbReference>
<keyword evidence="7 16" id="KW-1133">Transmembrane helix</keyword>
<keyword evidence="9" id="KW-0406">Ion transport</keyword>
<feature type="binding site" evidence="15">
    <location>
        <position position="133"/>
    </location>
    <ligand>
        <name>Mg(2+)</name>
        <dbReference type="ChEBI" id="CHEBI:18420"/>
        <label>2</label>
    </ligand>
</feature>
<reference evidence="19" key="1">
    <citation type="submission" date="2016-04" db="EMBL/GenBank/DDBJ databases">
        <title>Draft genome sequence of Paludibacter jiangxiensis strain NM7.</title>
        <authorList>
            <person name="Qiu Y."/>
            <person name="Matsuura N."/>
            <person name="Ohashi A."/>
            <person name="Tourlousse M.D."/>
            <person name="Sekiguchi Y."/>
        </authorList>
    </citation>
    <scope>NUCLEOTIDE SEQUENCE [LARGE SCALE GENOMIC DNA]</scope>
    <source>
        <strain evidence="19">NM7</strain>
    </source>
</reference>
<keyword evidence="10 14" id="KW-0342">GTP-binding</keyword>
<feature type="binding site" evidence="14">
    <location>
        <begin position="143"/>
        <end position="147"/>
    </location>
    <ligand>
        <name>GTP</name>
        <dbReference type="ChEBI" id="CHEBI:37565"/>
        <label>1</label>
    </ligand>
</feature>
<feature type="binding site" evidence="14">
    <location>
        <begin position="118"/>
        <end position="125"/>
    </location>
    <ligand>
        <name>GTP</name>
        <dbReference type="ChEBI" id="CHEBI:37565"/>
        <label>1</label>
    </ligand>
</feature>